<evidence type="ECO:0000256" key="5">
    <source>
        <dbReference type="ARBA" id="ARBA00023242"/>
    </source>
</evidence>
<evidence type="ECO:0000256" key="4">
    <source>
        <dbReference type="ARBA" id="ARBA00022737"/>
    </source>
</evidence>
<name>A0ABQ8F2S3_9FUNG</name>
<evidence type="ECO:0000256" key="7">
    <source>
        <dbReference type="SAM" id="MobiDB-lite"/>
    </source>
</evidence>
<keyword evidence="9" id="KW-1185">Reference proteome</keyword>
<evidence type="ECO:0000256" key="3">
    <source>
        <dbReference type="ARBA" id="ARBA00022490"/>
    </source>
</evidence>
<protein>
    <recommendedName>
        <fullName evidence="10">Armadillo repeat-containing protein 8</fullName>
    </recommendedName>
</protein>
<comment type="caution">
    <text evidence="8">The sequence shown here is derived from an EMBL/GenBank/DDBJ whole genome shotgun (WGS) entry which is preliminary data.</text>
</comment>
<comment type="subcellular location">
    <subcellularLocation>
        <location evidence="2">Cytoplasm</location>
    </subcellularLocation>
    <subcellularLocation>
        <location evidence="1">Nucleus</location>
    </subcellularLocation>
</comment>
<dbReference type="Proteomes" id="UP001648503">
    <property type="component" value="Unassembled WGS sequence"/>
</dbReference>
<reference evidence="8 9" key="1">
    <citation type="submission" date="2021-02" db="EMBL/GenBank/DDBJ databases">
        <title>Variation within the Batrachochytrium salamandrivorans European outbreak.</title>
        <authorList>
            <person name="Kelly M."/>
            <person name="Pasmans F."/>
            <person name="Shea T.P."/>
            <person name="Munoz J.F."/>
            <person name="Carranza S."/>
            <person name="Cuomo C.A."/>
            <person name="Martel A."/>
        </authorList>
    </citation>
    <scope>NUCLEOTIDE SEQUENCE [LARGE SCALE GENOMIC DNA]</scope>
    <source>
        <strain evidence="8 9">AMFP18/2</strain>
    </source>
</reference>
<feature type="compositionally biased region" description="Low complexity" evidence="7">
    <location>
        <begin position="714"/>
        <end position="723"/>
    </location>
</feature>
<keyword evidence="4" id="KW-0677">Repeat</keyword>
<organism evidence="8 9">
    <name type="scientific">Batrachochytrium salamandrivorans</name>
    <dbReference type="NCBI Taxonomy" id="1357716"/>
    <lineage>
        <taxon>Eukaryota</taxon>
        <taxon>Fungi</taxon>
        <taxon>Fungi incertae sedis</taxon>
        <taxon>Chytridiomycota</taxon>
        <taxon>Chytridiomycota incertae sedis</taxon>
        <taxon>Chytridiomycetes</taxon>
        <taxon>Rhizophydiales</taxon>
        <taxon>Rhizophydiales incertae sedis</taxon>
        <taxon>Batrachochytrium</taxon>
    </lineage>
</organism>
<dbReference type="InterPro" id="IPR016024">
    <property type="entry name" value="ARM-type_fold"/>
</dbReference>
<dbReference type="SMART" id="SM00185">
    <property type="entry name" value="ARM"/>
    <property type="match status" value="5"/>
</dbReference>
<dbReference type="PANTHER" id="PTHR15651">
    <property type="entry name" value="ARMADILLO REPEAT-CONTAINING PROTEIN 8"/>
    <property type="match status" value="1"/>
</dbReference>
<evidence type="ECO:0000313" key="8">
    <source>
        <dbReference type="EMBL" id="KAH6590903.1"/>
    </source>
</evidence>
<evidence type="ECO:0000256" key="2">
    <source>
        <dbReference type="ARBA" id="ARBA00004496"/>
    </source>
</evidence>
<proteinExistence type="predicted"/>
<dbReference type="PANTHER" id="PTHR15651:SF7">
    <property type="entry name" value="ARMADILLO REPEAT-CONTAINING PROTEIN 8"/>
    <property type="match status" value="1"/>
</dbReference>
<evidence type="ECO:0008006" key="10">
    <source>
        <dbReference type="Google" id="ProtNLM"/>
    </source>
</evidence>
<dbReference type="Pfam" id="PF00514">
    <property type="entry name" value="Arm"/>
    <property type="match status" value="2"/>
</dbReference>
<keyword evidence="3" id="KW-0963">Cytoplasm</keyword>
<dbReference type="Gene3D" id="1.25.10.10">
    <property type="entry name" value="Leucine-rich Repeat Variant"/>
    <property type="match status" value="2"/>
</dbReference>
<keyword evidence="5" id="KW-0539">Nucleus</keyword>
<evidence type="ECO:0000256" key="6">
    <source>
        <dbReference type="PROSITE-ProRule" id="PRU00259"/>
    </source>
</evidence>
<feature type="repeat" description="ARM" evidence="6">
    <location>
        <begin position="501"/>
        <end position="528"/>
    </location>
</feature>
<dbReference type="EMBL" id="JAFCIX010000418">
    <property type="protein sequence ID" value="KAH6590903.1"/>
    <property type="molecule type" value="Genomic_DNA"/>
</dbReference>
<gene>
    <name evidence="8" type="ORF">BASA50_008904</name>
</gene>
<dbReference type="PROSITE" id="PS51257">
    <property type="entry name" value="PROKAR_LIPOPROTEIN"/>
    <property type="match status" value="1"/>
</dbReference>
<sequence length="743" mass="81243">MTTDPAKSKHHAAVLALSSCESVDQVRQSVRFIKNVIIGNPTKKDLYLHELMLAPSILECLRNYSSHTDLCTEISMVIASLANGGDLNVTTLVAAGAIPPLLDTLSSHDLKLVDAGVRALRSIVQHPSFSNSSIFESTHIKALTTLVSDTMAHNSSLAIHIAEVAASILARIAECSTVARDLIFDTGVVVSLFKWLDPKWAVFPRVQEAVLDILARLCYNNPVVAKTIASALLHNEKRLIDIIFALVRDKRPSMRFAASTCITYIYRTSCIPRSYQSSILVILLPTIIRLFGNTSLHTPGLGASSTTIGEHSLPLFAELVSESAELQSAAIEADAIFKLAHIINSLIITDTPIDAESDALKRTKSSMSWGSLATSQTQTSNVLNSISNTRQLESAFLAIANVCSLREECRRQVIDAKLLPHIVTALGHSSVSVRKNACKCARSLSRSVKTLRTSLMDVGLAPPLFELLFDENIDVQIEASATLCNIVLDFSPMKKIVLEKGGIKRLVELLDQSESSLRRNALWALKNMLFQADSSTKTTVMQHLGWDKLLKLLDDEDIIVQEQALNLLRNAACGNEQDVEAVFNGFCDADILGLLERKLEVMAHSPDTVIQTLYIVVNLAIGGAERKSAVMSRMGLLRRVFDFLEHENTQIRLASVWCAINLTWIDDAGAKDRVVQLSSLGIESRLRRLLDDENLDVKDRAKTALANIEGPIPSSEESLLSSSDAVPESEDSMAVDRIPGALI</sequence>
<feature type="region of interest" description="Disordered" evidence="7">
    <location>
        <begin position="713"/>
        <end position="743"/>
    </location>
</feature>
<evidence type="ECO:0000313" key="9">
    <source>
        <dbReference type="Proteomes" id="UP001648503"/>
    </source>
</evidence>
<dbReference type="PROSITE" id="PS50176">
    <property type="entry name" value="ARM_REPEAT"/>
    <property type="match status" value="1"/>
</dbReference>
<evidence type="ECO:0000256" key="1">
    <source>
        <dbReference type="ARBA" id="ARBA00004123"/>
    </source>
</evidence>
<dbReference type="SUPFAM" id="SSF48371">
    <property type="entry name" value="ARM repeat"/>
    <property type="match status" value="2"/>
</dbReference>
<accession>A0ABQ8F2S3</accession>
<dbReference type="InterPro" id="IPR011989">
    <property type="entry name" value="ARM-like"/>
</dbReference>
<dbReference type="InterPro" id="IPR038739">
    <property type="entry name" value="ARMC8/Vid28"/>
</dbReference>
<dbReference type="InterPro" id="IPR000225">
    <property type="entry name" value="Armadillo"/>
</dbReference>